<feature type="domain" description="Integrase catalytic" evidence="2">
    <location>
        <begin position="115"/>
        <end position="291"/>
    </location>
</feature>
<sequence>MRKDIYEGVLLHIMSETKPNYSLLAKQFNCDYRTVKRYYEAGLNKELPLLLNRKQRASVITGFEGIIADKLSLGCTAASIYSYLIKKGYTGSYPTVRRHCSKIRAEKISKATIRIETTPGLSAQVDWKENLQIISSEGKIIHCNIFLYILGYSRLKYLEVTFDRTQTTLFRCLTHAFEHTGGVPQEIWFDNMKTVVDRSKSQFSQVVFNERFRQFSKDAGFYPIACRPFRPQTKGKVEALARTMDRLKVYNYEIKDKLDFCQIVSGFMHELNNEISQAIHEKPIARWANEKRKLNSFDTQRLLAYSIEKNEILRKVSKESMIQFEGKKYSVPVHSIGKNVLLKRKNDRLEVWLSGVQIRAHPLSNKPLNYHRNDYREILQSDVFKNLEDEELERFVDENLEAYDDL</sequence>
<dbReference type="PROSITE" id="PS50994">
    <property type="entry name" value="INTEGRASE"/>
    <property type="match status" value="1"/>
</dbReference>
<dbReference type="NCBIfam" id="NF033546">
    <property type="entry name" value="transpos_IS21"/>
    <property type="match status" value="1"/>
</dbReference>
<keyword evidence="4" id="KW-1185">Reference proteome</keyword>
<organism evidence="3 4">
    <name type="scientific">Enterococcus wangshanyuanii</name>
    <dbReference type="NCBI Taxonomy" id="2005703"/>
    <lineage>
        <taxon>Bacteria</taxon>
        <taxon>Bacillati</taxon>
        <taxon>Bacillota</taxon>
        <taxon>Bacilli</taxon>
        <taxon>Lactobacillales</taxon>
        <taxon>Enterococcaceae</taxon>
        <taxon>Enterococcus</taxon>
    </lineage>
</organism>
<dbReference type="EMBL" id="BMKI01000014">
    <property type="protein sequence ID" value="GGD02921.1"/>
    <property type="molecule type" value="Genomic_DNA"/>
</dbReference>
<comment type="similarity">
    <text evidence="1">Belongs to the transposase IS21/IS408/IS1162 family.</text>
</comment>
<evidence type="ECO:0000256" key="1">
    <source>
        <dbReference type="ARBA" id="ARBA00009277"/>
    </source>
</evidence>
<dbReference type="InterPro" id="IPR012337">
    <property type="entry name" value="RNaseH-like_sf"/>
</dbReference>
<accession>A0ABQ1PTC4</accession>
<dbReference type="Proteomes" id="UP000630615">
    <property type="component" value="Unassembled WGS sequence"/>
</dbReference>
<comment type="caution">
    <text evidence="3">The sequence shown here is derived from an EMBL/GenBank/DDBJ whole genome shotgun (WGS) entry which is preliminary data.</text>
</comment>
<dbReference type="Pfam" id="PF22483">
    <property type="entry name" value="Mu-transpos_C_2"/>
    <property type="match status" value="1"/>
</dbReference>
<dbReference type="PANTHER" id="PTHR35004:SF6">
    <property type="entry name" value="TRANSPOSASE"/>
    <property type="match status" value="1"/>
</dbReference>
<evidence type="ECO:0000259" key="2">
    <source>
        <dbReference type="PROSITE" id="PS50994"/>
    </source>
</evidence>
<evidence type="ECO:0000313" key="3">
    <source>
        <dbReference type="EMBL" id="GGD02921.1"/>
    </source>
</evidence>
<dbReference type="InterPro" id="IPR054353">
    <property type="entry name" value="IstA-like_C"/>
</dbReference>
<dbReference type="SUPFAM" id="SSF53098">
    <property type="entry name" value="Ribonuclease H-like"/>
    <property type="match status" value="1"/>
</dbReference>
<dbReference type="Pfam" id="PF00665">
    <property type="entry name" value="rve"/>
    <property type="match status" value="1"/>
</dbReference>
<reference evidence="4" key="1">
    <citation type="journal article" date="2019" name="Int. J. Syst. Evol. Microbiol.">
        <title>The Global Catalogue of Microorganisms (GCM) 10K type strain sequencing project: providing services to taxonomists for standard genome sequencing and annotation.</title>
        <authorList>
            <consortium name="The Broad Institute Genomics Platform"/>
            <consortium name="The Broad Institute Genome Sequencing Center for Infectious Disease"/>
            <person name="Wu L."/>
            <person name="Ma J."/>
        </authorList>
    </citation>
    <scope>NUCLEOTIDE SEQUENCE [LARGE SCALE GENOMIC DNA]</scope>
    <source>
        <strain evidence="4">CGMCC 1.15942</strain>
    </source>
</reference>
<proteinExistence type="inferred from homology"/>
<dbReference type="InterPro" id="IPR001584">
    <property type="entry name" value="Integrase_cat-core"/>
</dbReference>
<protein>
    <submittedName>
        <fullName evidence="3">IS21 family transposase</fullName>
    </submittedName>
</protein>
<gene>
    <name evidence="3" type="ORF">GCM10011573_35480</name>
</gene>
<name>A0ABQ1PTC4_9ENTE</name>
<dbReference type="RefSeq" id="WP_088271891.1">
    <property type="nucleotide sequence ID" value="NZ_BMKI01000014.1"/>
</dbReference>
<dbReference type="PANTHER" id="PTHR35004">
    <property type="entry name" value="TRANSPOSASE RV3428C-RELATED"/>
    <property type="match status" value="1"/>
</dbReference>
<dbReference type="Gene3D" id="3.30.420.10">
    <property type="entry name" value="Ribonuclease H-like superfamily/Ribonuclease H"/>
    <property type="match status" value="1"/>
</dbReference>
<dbReference type="InterPro" id="IPR036397">
    <property type="entry name" value="RNaseH_sf"/>
</dbReference>
<evidence type="ECO:0000313" key="4">
    <source>
        <dbReference type="Proteomes" id="UP000630615"/>
    </source>
</evidence>